<keyword evidence="2" id="KW-1185">Reference proteome</keyword>
<dbReference type="EMBL" id="JANAVB010001797">
    <property type="protein sequence ID" value="KAJ6852614.1"/>
    <property type="molecule type" value="Genomic_DNA"/>
</dbReference>
<evidence type="ECO:0000313" key="1">
    <source>
        <dbReference type="EMBL" id="KAJ6852614.1"/>
    </source>
</evidence>
<comment type="caution">
    <text evidence="1">The sequence shown here is derived from an EMBL/GenBank/DDBJ whole genome shotgun (WGS) entry which is preliminary data.</text>
</comment>
<dbReference type="Proteomes" id="UP001140949">
    <property type="component" value="Unassembled WGS sequence"/>
</dbReference>
<evidence type="ECO:0000313" key="2">
    <source>
        <dbReference type="Proteomes" id="UP001140949"/>
    </source>
</evidence>
<accession>A0AAX6IIF1</accession>
<sequence length="42" mass="4858">MISFPLCLFPLTDCSVILIWSFHCKAKYATFNRSLGYWAISI</sequence>
<proteinExistence type="predicted"/>
<dbReference type="AlphaFoldDB" id="A0AAX6IIF1"/>
<reference evidence="1" key="1">
    <citation type="journal article" date="2023" name="GigaByte">
        <title>Genome assembly of the bearded iris, Iris pallida Lam.</title>
        <authorList>
            <person name="Bruccoleri R.E."/>
            <person name="Oakeley E.J."/>
            <person name="Faust A.M.E."/>
            <person name="Altorfer M."/>
            <person name="Dessus-Babus S."/>
            <person name="Burckhardt D."/>
            <person name="Oertli M."/>
            <person name="Naumann U."/>
            <person name="Petersen F."/>
            <person name="Wong J."/>
        </authorList>
    </citation>
    <scope>NUCLEOTIDE SEQUENCE</scope>
    <source>
        <strain evidence="1">GSM-AAB239-AS_SAM_17_03QT</strain>
    </source>
</reference>
<gene>
    <name evidence="1" type="ORF">M6B38_253675</name>
</gene>
<reference evidence="1" key="2">
    <citation type="submission" date="2023-04" db="EMBL/GenBank/DDBJ databases">
        <authorList>
            <person name="Bruccoleri R.E."/>
            <person name="Oakeley E.J."/>
            <person name="Faust A.-M."/>
            <person name="Dessus-Babus S."/>
            <person name="Altorfer M."/>
            <person name="Burckhardt D."/>
            <person name="Oertli M."/>
            <person name="Naumann U."/>
            <person name="Petersen F."/>
            <person name="Wong J."/>
        </authorList>
    </citation>
    <scope>NUCLEOTIDE SEQUENCE</scope>
    <source>
        <strain evidence="1">GSM-AAB239-AS_SAM_17_03QT</strain>
        <tissue evidence="1">Leaf</tissue>
    </source>
</reference>
<organism evidence="1 2">
    <name type="scientific">Iris pallida</name>
    <name type="common">Sweet iris</name>
    <dbReference type="NCBI Taxonomy" id="29817"/>
    <lineage>
        <taxon>Eukaryota</taxon>
        <taxon>Viridiplantae</taxon>
        <taxon>Streptophyta</taxon>
        <taxon>Embryophyta</taxon>
        <taxon>Tracheophyta</taxon>
        <taxon>Spermatophyta</taxon>
        <taxon>Magnoliopsida</taxon>
        <taxon>Liliopsida</taxon>
        <taxon>Asparagales</taxon>
        <taxon>Iridaceae</taxon>
        <taxon>Iridoideae</taxon>
        <taxon>Irideae</taxon>
        <taxon>Iris</taxon>
    </lineage>
</organism>
<protein>
    <submittedName>
        <fullName evidence="1">Protein disulfide-isomerase-like</fullName>
    </submittedName>
</protein>
<name>A0AAX6IIF1_IRIPA</name>